<feature type="active site" description="Charge relay system" evidence="5 6">
    <location>
        <position position="233"/>
    </location>
</feature>
<accession>R8BDF0</accession>
<dbReference type="PRINTS" id="PR00723">
    <property type="entry name" value="SUBTILISIN"/>
</dbReference>
<dbReference type="OrthoDB" id="10256524at2759"/>
<dbReference type="InterPro" id="IPR015500">
    <property type="entry name" value="Peptidase_S8_subtilisin-rel"/>
</dbReference>
<dbReference type="InterPro" id="IPR050131">
    <property type="entry name" value="Peptidase_S8_subtilisin-like"/>
</dbReference>
<dbReference type="InterPro" id="IPR022398">
    <property type="entry name" value="Peptidase_S8_His-AS"/>
</dbReference>
<proteinExistence type="inferred from homology"/>
<dbReference type="GO" id="GO:0004252">
    <property type="term" value="F:serine-type endopeptidase activity"/>
    <property type="evidence" value="ECO:0007669"/>
    <property type="project" value="UniProtKB-UniRule"/>
</dbReference>
<dbReference type="CDD" id="cd07489">
    <property type="entry name" value="Peptidases_S8_5"/>
    <property type="match status" value="1"/>
</dbReference>
<dbReference type="InterPro" id="IPR023828">
    <property type="entry name" value="Peptidase_S8_Ser-AS"/>
</dbReference>
<feature type="active site" description="Charge relay system" evidence="5 6">
    <location>
        <position position="23"/>
    </location>
</feature>
<dbReference type="PANTHER" id="PTHR43806:SF66">
    <property type="entry name" value="SERIN ENDOPEPTIDASE"/>
    <property type="match status" value="1"/>
</dbReference>
<dbReference type="PROSITE" id="PS00137">
    <property type="entry name" value="SUBTILASE_HIS"/>
    <property type="match status" value="1"/>
</dbReference>
<dbReference type="SUPFAM" id="SSF52743">
    <property type="entry name" value="Subtilisin-like"/>
    <property type="match status" value="1"/>
</dbReference>
<evidence type="ECO:0000256" key="3">
    <source>
        <dbReference type="ARBA" id="ARBA00022801"/>
    </source>
</evidence>
<evidence type="ECO:0000256" key="4">
    <source>
        <dbReference type="ARBA" id="ARBA00022825"/>
    </source>
</evidence>
<protein>
    <submittedName>
        <fullName evidence="10">Putative minor extracellular protease vpr protein</fullName>
    </submittedName>
</protein>
<comment type="similarity">
    <text evidence="1 6 7">Belongs to the peptidase S8 family.</text>
</comment>
<sequence>MTGVDKLHAAGITGKGAVVAVIDTGIYYPHPDIGGGFGPGFKVSGGYDYVGDGLWPDSGDKEPDDDPLDTRGHGTHVAGIIAGKGPWFTGVAPDATLLSYKVFSNAADVITASIGGPSGWSHNAWATVADRLVDAGVVVTISAGNNGDLGPFFASSAAESIVDAIKAGTFTTATFPEDTEFVGVPNTHPSWPSVFTSFGGTYDLGLKPDIAAPGTNIFSLYPGNAYAVMSGTSMACPYVAGVAALYIGYHGGRAVHGPGFAKQLSARILSSGDAVPWGSETGSGTFASAAQVGNGLVNATKVLNYNTELSFSKFALNDTHYFSRYHGVEITNNAAESVIYTFEIKPAGAFEAYWSKAADAYMAPRMKYQFEMGNKPLQITPNVKLPSGKFEVKPGETKKAE</sequence>
<feature type="region of interest" description="Disordered" evidence="8">
    <location>
        <begin position="54"/>
        <end position="73"/>
    </location>
</feature>
<dbReference type="InterPro" id="IPR034187">
    <property type="entry name" value="Peptidases_S8_5"/>
</dbReference>
<dbReference type="EMBL" id="KB933268">
    <property type="protein sequence ID" value="EON97319.1"/>
    <property type="molecule type" value="Genomic_DNA"/>
</dbReference>
<gene>
    <name evidence="10" type="ORF">UCRPA7_7159</name>
</gene>
<dbReference type="GeneID" id="19327891"/>
<reference evidence="11" key="1">
    <citation type="journal article" date="2013" name="Genome Announc.">
        <title>Draft genome sequence of the ascomycete Phaeoacremonium aleophilum strain UCR-PA7, a causal agent of the esca disease complex in grapevines.</title>
        <authorList>
            <person name="Blanco-Ulate B."/>
            <person name="Rolshausen P."/>
            <person name="Cantu D."/>
        </authorList>
    </citation>
    <scope>NUCLEOTIDE SEQUENCE [LARGE SCALE GENOMIC DNA]</scope>
    <source>
        <strain evidence="11">UCR-PA7</strain>
    </source>
</reference>
<organism evidence="10 11">
    <name type="scientific">Phaeoacremonium minimum (strain UCR-PA7)</name>
    <name type="common">Esca disease fungus</name>
    <name type="synonym">Togninia minima</name>
    <dbReference type="NCBI Taxonomy" id="1286976"/>
    <lineage>
        <taxon>Eukaryota</taxon>
        <taxon>Fungi</taxon>
        <taxon>Dikarya</taxon>
        <taxon>Ascomycota</taxon>
        <taxon>Pezizomycotina</taxon>
        <taxon>Sordariomycetes</taxon>
        <taxon>Sordariomycetidae</taxon>
        <taxon>Togniniales</taxon>
        <taxon>Togniniaceae</taxon>
        <taxon>Phaeoacremonium</taxon>
    </lineage>
</organism>
<evidence type="ECO:0000313" key="10">
    <source>
        <dbReference type="EMBL" id="EON97319.1"/>
    </source>
</evidence>
<evidence type="ECO:0000256" key="2">
    <source>
        <dbReference type="ARBA" id="ARBA00022670"/>
    </source>
</evidence>
<dbReference type="HOGENOM" id="CLU_055686_0_0_1"/>
<dbReference type="InterPro" id="IPR000209">
    <property type="entry name" value="Peptidase_S8/S53_dom"/>
</dbReference>
<feature type="active site" description="Charge relay system" evidence="5 6">
    <location>
        <position position="73"/>
    </location>
</feature>
<dbReference type="InterPro" id="IPR036852">
    <property type="entry name" value="Peptidase_S8/S53_dom_sf"/>
</dbReference>
<evidence type="ECO:0000256" key="7">
    <source>
        <dbReference type="RuleBase" id="RU003355"/>
    </source>
</evidence>
<keyword evidence="3 6" id="KW-0378">Hydrolase</keyword>
<dbReference type="Gene3D" id="3.40.50.200">
    <property type="entry name" value="Peptidase S8/S53 domain"/>
    <property type="match status" value="1"/>
</dbReference>
<dbReference type="PROSITE" id="PS51892">
    <property type="entry name" value="SUBTILASE"/>
    <property type="match status" value="1"/>
</dbReference>
<evidence type="ECO:0000256" key="6">
    <source>
        <dbReference type="PROSITE-ProRule" id="PRU01240"/>
    </source>
</evidence>
<evidence type="ECO:0000256" key="8">
    <source>
        <dbReference type="SAM" id="MobiDB-lite"/>
    </source>
</evidence>
<dbReference type="KEGG" id="tmn:UCRPA7_7159"/>
<dbReference type="GO" id="GO:0006508">
    <property type="term" value="P:proteolysis"/>
    <property type="evidence" value="ECO:0007669"/>
    <property type="project" value="UniProtKB-KW"/>
</dbReference>
<dbReference type="PROSITE" id="PS00136">
    <property type="entry name" value="SUBTILASE_ASP"/>
    <property type="match status" value="1"/>
</dbReference>
<feature type="domain" description="Peptidase S8/S53" evidence="9">
    <location>
        <begin position="105"/>
        <end position="248"/>
    </location>
</feature>
<keyword evidence="2 6" id="KW-0645">Protease</keyword>
<dbReference type="Pfam" id="PF00082">
    <property type="entry name" value="Peptidase_S8"/>
    <property type="match status" value="1"/>
</dbReference>
<dbReference type="InterPro" id="IPR023827">
    <property type="entry name" value="Peptidase_S8_Asp-AS"/>
</dbReference>
<dbReference type="eggNOG" id="KOG4266">
    <property type="taxonomic scope" value="Eukaryota"/>
</dbReference>
<keyword evidence="11" id="KW-1185">Reference proteome</keyword>
<dbReference type="AlphaFoldDB" id="R8BDF0"/>
<evidence type="ECO:0000259" key="9">
    <source>
        <dbReference type="Pfam" id="PF00082"/>
    </source>
</evidence>
<evidence type="ECO:0000256" key="1">
    <source>
        <dbReference type="ARBA" id="ARBA00011073"/>
    </source>
</evidence>
<dbReference type="RefSeq" id="XP_007917884.1">
    <property type="nucleotide sequence ID" value="XM_007919693.1"/>
</dbReference>
<evidence type="ECO:0000256" key="5">
    <source>
        <dbReference type="PIRSR" id="PIRSR615500-1"/>
    </source>
</evidence>
<dbReference type="PROSITE" id="PS00138">
    <property type="entry name" value="SUBTILASE_SER"/>
    <property type="match status" value="1"/>
</dbReference>
<keyword evidence="4 6" id="KW-0720">Serine protease</keyword>
<dbReference type="PANTHER" id="PTHR43806">
    <property type="entry name" value="PEPTIDASE S8"/>
    <property type="match status" value="1"/>
</dbReference>
<evidence type="ECO:0000313" key="11">
    <source>
        <dbReference type="Proteomes" id="UP000014074"/>
    </source>
</evidence>
<dbReference type="Proteomes" id="UP000014074">
    <property type="component" value="Unassembled WGS sequence"/>
</dbReference>
<name>R8BDF0_PHAM7</name>